<dbReference type="Proteomes" id="UP001153076">
    <property type="component" value="Unassembled WGS sequence"/>
</dbReference>
<keyword evidence="3" id="KW-1185">Reference proteome</keyword>
<organism evidence="2 3">
    <name type="scientific">Carnegiea gigantea</name>
    <dbReference type="NCBI Taxonomy" id="171969"/>
    <lineage>
        <taxon>Eukaryota</taxon>
        <taxon>Viridiplantae</taxon>
        <taxon>Streptophyta</taxon>
        <taxon>Embryophyta</taxon>
        <taxon>Tracheophyta</taxon>
        <taxon>Spermatophyta</taxon>
        <taxon>Magnoliopsida</taxon>
        <taxon>eudicotyledons</taxon>
        <taxon>Gunneridae</taxon>
        <taxon>Pentapetalae</taxon>
        <taxon>Caryophyllales</taxon>
        <taxon>Cactineae</taxon>
        <taxon>Cactaceae</taxon>
        <taxon>Cactoideae</taxon>
        <taxon>Echinocereeae</taxon>
        <taxon>Carnegiea</taxon>
    </lineage>
</organism>
<feature type="region of interest" description="Disordered" evidence="1">
    <location>
        <begin position="77"/>
        <end position="101"/>
    </location>
</feature>
<reference evidence="2" key="1">
    <citation type="submission" date="2022-04" db="EMBL/GenBank/DDBJ databases">
        <title>Carnegiea gigantea Genome sequencing and assembly v2.</title>
        <authorList>
            <person name="Copetti D."/>
            <person name="Sanderson M.J."/>
            <person name="Burquez A."/>
            <person name="Wojciechowski M.F."/>
        </authorList>
    </citation>
    <scope>NUCLEOTIDE SEQUENCE</scope>
    <source>
        <strain evidence="2">SGP5-SGP5p</strain>
        <tissue evidence="2">Aerial part</tissue>
    </source>
</reference>
<sequence length="245" mass="26226">MWNVYTSLKWSRKASSTTSKEQEVEDIWVAATEADKEGTIVMAVVVPVAAVGGPDDGVGGIYSTLGHFEEELLMKTKPGTERTTAAESSSTGAGGDAPIHQGEHNMCALVGAVHTVEEPITVRATDTSATVHGTGPPLLSKPLADRGCSQTHVLLLTCMQDGGWEQMDDVVVGIDVTEEAASANGPRPCLPPLTRTCDRYIQNIVEDNRRISYSVPRHTMTDAVASTYAVYHNHEYSVPGYAVQV</sequence>
<dbReference type="AlphaFoldDB" id="A0A9Q1GUT9"/>
<name>A0A9Q1GUT9_9CARY</name>
<accession>A0A9Q1GUT9</accession>
<proteinExistence type="predicted"/>
<evidence type="ECO:0000313" key="3">
    <source>
        <dbReference type="Proteomes" id="UP001153076"/>
    </source>
</evidence>
<evidence type="ECO:0000256" key="1">
    <source>
        <dbReference type="SAM" id="MobiDB-lite"/>
    </source>
</evidence>
<dbReference type="EMBL" id="JAKOGI010001277">
    <property type="protein sequence ID" value="KAJ8426523.1"/>
    <property type="molecule type" value="Genomic_DNA"/>
</dbReference>
<gene>
    <name evidence="2" type="ORF">Cgig2_007991</name>
</gene>
<protein>
    <submittedName>
        <fullName evidence="2">Uncharacterized protein</fullName>
    </submittedName>
</protein>
<comment type="caution">
    <text evidence="2">The sequence shown here is derived from an EMBL/GenBank/DDBJ whole genome shotgun (WGS) entry which is preliminary data.</text>
</comment>
<evidence type="ECO:0000313" key="2">
    <source>
        <dbReference type="EMBL" id="KAJ8426523.1"/>
    </source>
</evidence>